<dbReference type="EMBL" id="KV425882">
    <property type="protein sequence ID" value="KZW04368.1"/>
    <property type="molecule type" value="Genomic_DNA"/>
</dbReference>
<dbReference type="Gene3D" id="1.10.4190.10">
    <property type="entry name" value="Urease accessory protein UreF"/>
    <property type="match status" value="1"/>
</dbReference>
<comment type="similarity">
    <text evidence="3">Belongs to the UreF family.</text>
</comment>
<dbReference type="InterPro" id="IPR038277">
    <property type="entry name" value="UreF_sf"/>
</dbReference>
<dbReference type="PANTHER" id="PTHR33620:SF1">
    <property type="entry name" value="UREASE ACCESSORY PROTEIN F"/>
    <property type="match status" value="1"/>
</dbReference>
<organism evidence="4 5">
    <name type="scientific">Exidia glandulosa HHB12029</name>
    <dbReference type="NCBI Taxonomy" id="1314781"/>
    <lineage>
        <taxon>Eukaryota</taxon>
        <taxon>Fungi</taxon>
        <taxon>Dikarya</taxon>
        <taxon>Basidiomycota</taxon>
        <taxon>Agaricomycotina</taxon>
        <taxon>Agaricomycetes</taxon>
        <taxon>Auriculariales</taxon>
        <taxon>Exidiaceae</taxon>
        <taxon>Exidia</taxon>
    </lineage>
</organism>
<dbReference type="Proteomes" id="UP000077266">
    <property type="component" value="Unassembled WGS sequence"/>
</dbReference>
<evidence type="ECO:0000256" key="1">
    <source>
        <dbReference type="ARBA" id="ARBA00022988"/>
    </source>
</evidence>
<keyword evidence="2" id="KW-0143">Chaperone</keyword>
<dbReference type="HAMAP" id="MF_01385">
    <property type="entry name" value="UreF"/>
    <property type="match status" value="1"/>
</dbReference>
<evidence type="ECO:0000256" key="2">
    <source>
        <dbReference type="ARBA" id="ARBA00023186"/>
    </source>
</evidence>
<proteinExistence type="inferred from homology"/>
<gene>
    <name evidence="4" type="ORF">EXIGLDRAFT_709665</name>
</gene>
<evidence type="ECO:0000313" key="5">
    <source>
        <dbReference type="Proteomes" id="UP000077266"/>
    </source>
</evidence>
<evidence type="ECO:0000313" key="4">
    <source>
        <dbReference type="EMBL" id="KZW04368.1"/>
    </source>
</evidence>
<name>A0A165R1K7_EXIGL</name>
<accession>A0A165R1K7</accession>
<dbReference type="GO" id="GO:0016151">
    <property type="term" value="F:nickel cation binding"/>
    <property type="evidence" value="ECO:0007669"/>
    <property type="project" value="InterPro"/>
</dbReference>
<dbReference type="FunCoup" id="A0A165R1K7">
    <property type="interactions" value="12"/>
</dbReference>
<reference evidence="4 5" key="1">
    <citation type="journal article" date="2016" name="Mol. Biol. Evol.">
        <title>Comparative Genomics of Early-Diverging Mushroom-Forming Fungi Provides Insights into the Origins of Lignocellulose Decay Capabilities.</title>
        <authorList>
            <person name="Nagy L.G."/>
            <person name="Riley R."/>
            <person name="Tritt A."/>
            <person name="Adam C."/>
            <person name="Daum C."/>
            <person name="Floudas D."/>
            <person name="Sun H."/>
            <person name="Yadav J.S."/>
            <person name="Pangilinan J."/>
            <person name="Larsson K.H."/>
            <person name="Matsuura K."/>
            <person name="Barry K."/>
            <person name="Labutti K."/>
            <person name="Kuo R."/>
            <person name="Ohm R.A."/>
            <person name="Bhattacharya S.S."/>
            <person name="Shirouzu T."/>
            <person name="Yoshinaga Y."/>
            <person name="Martin F.M."/>
            <person name="Grigoriev I.V."/>
            <person name="Hibbett D.S."/>
        </authorList>
    </citation>
    <scope>NUCLEOTIDE SEQUENCE [LARGE SCALE GENOMIC DNA]</scope>
    <source>
        <strain evidence="4 5">HHB12029</strain>
    </source>
</reference>
<dbReference type="PANTHER" id="PTHR33620">
    <property type="entry name" value="UREASE ACCESSORY PROTEIN F"/>
    <property type="match status" value="1"/>
</dbReference>
<dbReference type="OrthoDB" id="2550922at2759"/>
<keyword evidence="5" id="KW-1185">Reference proteome</keyword>
<dbReference type="InParanoid" id="A0A165R1K7"/>
<dbReference type="Pfam" id="PF01730">
    <property type="entry name" value="UreF"/>
    <property type="match status" value="1"/>
</dbReference>
<dbReference type="InterPro" id="IPR002639">
    <property type="entry name" value="UreF"/>
</dbReference>
<dbReference type="AlphaFoldDB" id="A0A165R1K7"/>
<sequence>MTLPDLDEQYILLLLADGNLPTGAFVASSGFESYVAHGFMHPQAGTLDFIRSSLQSYAASVLSFLHAAHGIVSECIAAGDRDKLDAAIADLARVDQLYHTTLLNAPARRASASQGVALLTLYTKGFAPPSSDSFQSALVDTFKLLVRRGDARGHLPTCWAVLTACLGLPLDRALYLHLFLHARGLLSAAIRLNTIGPYAAQQMLLHSVRPLIDHEISTHRAPLSHSDDDILGTNPTCTWPLGEILAARHDMQHSRIFNS</sequence>
<keyword evidence="1" id="KW-0996">Nickel insertion</keyword>
<dbReference type="PIRSF" id="PIRSF009467">
    <property type="entry name" value="Ureas_acces_UreF"/>
    <property type="match status" value="1"/>
</dbReference>
<dbReference type="STRING" id="1314781.A0A165R1K7"/>
<evidence type="ECO:0000256" key="3">
    <source>
        <dbReference type="ARBA" id="ARBA00046339"/>
    </source>
</evidence>
<protein>
    <submittedName>
        <fullName evidence="4">Urease accessory protein UreF</fullName>
    </submittedName>
</protein>